<gene>
    <name evidence="1" type="ORF">Q3M24_14820</name>
</gene>
<dbReference type="AlphaFoldDB" id="A0AAU8LQ16"/>
<dbReference type="EMBL" id="CP159373">
    <property type="protein sequence ID" value="XCN71580.1"/>
    <property type="molecule type" value="Genomic_DNA"/>
</dbReference>
<evidence type="ECO:0008006" key="2">
    <source>
        <dbReference type="Google" id="ProtNLM"/>
    </source>
</evidence>
<organism evidence="1">
    <name type="scientific">Candidatus Electrothrix aestuarii</name>
    <dbReference type="NCBI Taxonomy" id="3062594"/>
    <lineage>
        <taxon>Bacteria</taxon>
        <taxon>Pseudomonadati</taxon>
        <taxon>Thermodesulfobacteriota</taxon>
        <taxon>Desulfobulbia</taxon>
        <taxon>Desulfobulbales</taxon>
        <taxon>Desulfobulbaceae</taxon>
        <taxon>Candidatus Electrothrix</taxon>
    </lineage>
</organism>
<reference evidence="1" key="2">
    <citation type="submission" date="2024-06" db="EMBL/GenBank/DDBJ databases">
        <authorList>
            <person name="Plum-Jensen L.E."/>
            <person name="Schramm A."/>
            <person name="Marshall I.P.G."/>
        </authorList>
    </citation>
    <scope>NUCLEOTIDE SEQUENCE</scope>
    <source>
        <strain evidence="1">Rat1</strain>
    </source>
</reference>
<reference evidence="1" key="1">
    <citation type="journal article" date="2024" name="Syst. Appl. Microbiol.">
        <title>First single-strain enrichments of Electrothrix cable bacteria, description of E. aestuarii sp. nov. and E. rattekaaiensis sp. nov., and proposal of a cable bacteria taxonomy following the rules of the SeqCode.</title>
        <authorList>
            <person name="Plum-Jensen L.E."/>
            <person name="Schramm A."/>
            <person name="Marshall I.P.G."/>
        </authorList>
    </citation>
    <scope>NUCLEOTIDE SEQUENCE</scope>
    <source>
        <strain evidence="1">Rat1</strain>
    </source>
</reference>
<sequence>MITEPELIPLAGLEPIKGWEEFLSDGERYLNTATAAHTKQKKIFTPEILYNVIAMAIEKFVMAVLMQRGTMPYNHTMTDLVEAMESTFPGKMAGLGEGLLEMDKYQEICDLDGFKITPPGPEKIPGMLDLGKQMHTLVTEELGR</sequence>
<proteinExistence type="predicted"/>
<name>A0AAU8LQ16_9BACT</name>
<protein>
    <recommendedName>
        <fullName evidence="2">HEPN domain-containing protein</fullName>
    </recommendedName>
</protein>
<evidence type="ECO:0000313" key="1">
    <source>
        <dbReference type="EMBL" id="XCN71580.1"/>
    </source>
</evidence>
<dbReference type="KEGG" id="eaj:Q3M24_14820"/>
<accession>A0AAU8LQ16</accession>